<dbReference type="InterPro" id="IPR010291">
    <property type="entry name" value="Ion_channel_UNC-93"/>
</dbReference>
<dbReference type="AlphaFoldDB" id="A0A165ZPQ1"/>
<feature type="transmembrane region" description="Helical" evidence="6">
    <location>
        <begin position="162"/>
        <end position="183"/>
    </location>
</feature>
<feature type="transmembrane region" description="Helical" evidence="6">
    <location>
        <begin position="37"/>
        <end position="59"/>
    </location>
</feature>
<dbReference type="OrthoDB" id="196103at2759"/>
<feature type="transmembrane region" description="Helical" evidence="6">
    <location>
        <begin position="195"/>
        <end position="213"/>
    </location>
</feature>
<dbReference type="Gene3D" id="1.20.1250.20">
    <property type="entry name" value="MFS general substrate transporter like domains"/>
    <property type="match status" value="1"/>
</dbReference>
<evidence type="ECO:0000256" key="3">
    <source>
        <dbReference type="ARBA" id="ARBA00022989"/>
    </source>
</evidence>
<evidence type="ECO:0000313" key="8">
    <source>
        <dbReference type="Proteomes" id="UP000077266"/>
    </source>
</evidence>
<comment type="subcellular location">
    <subcellularLocation>
        <location evidence="1">Membrane</location>
        <topology evidence="1">Multi-pass membrane protein</topology>
    </subcellularLocation>
</comment>
<dbReference type="PANTHER" id="PTHR23294">
    <property type="entry name" value="ET TRANSLATION PRODUCT-RELATED"/>
    <property type="match status" value="1"/>
</dbReference>
<dbReference type="Proteomes" id="UP000077266">
    <property type="component" value="Unassembled WGS sequence"/>
</dbReference>
<evidence type="ECO:0000313" key="7">
    <source>
        <dbReference type="EMBL" id="KZV84729.1"/>
    </source>
</evidence>
<gene>
    <name evidence="7" type="ORF">EXIGLDRAFT_654707</name>
</gene>
<name>A0A165ZPQ1_EXIGL</name>
<feature type="transmembrane region" description="Helical" evidence="6">
    <location>
        <begin position="288"/>
        <end position="305"/>
    </location>
</feature>
<organism evidence="7 8">
    <name type="scientific">Exidia glandulosa HHB12029</name>
    <dbReference type="NCBI Taxonomy" id="1314781"/>
    <lineage>
        <taxon>Eukaryota</taxon>
        <taxon>Fungi</taxon>
        <taxon>Dikarya</taxon>
        <taxon>Basidiomycota</taxon>
        <taxon>Agaricomycotina</taxon>
        <taxon>Agaricomycetes</taxon>
        <taxon>Auriculariales</taxon>
        <taxon>Exidiaceae</taxon>
        <taxon>Exidia</taxon>
    </lineage>
</organism>
<feature type="transmembrane region" description="Helical" evidence="6">
    <location>
        <begin position="357"/>
        <end position="380"/>
    </location>
</feature>
<accession>A0A165ZPQ1</accession>
<feature type="region of interest" description="Disordered" evidence="5">
    <location>
        <begin position="1"/>
        <end position="20"/>
    </location>
</feature>
<evidence type="ECO:0000256" key="6">
    <source>
        <dbReference type="SAM" id="Phobius"/>
    </source>
</evidence>
<feature type="transmembrane region" description="Helical" evidence="6">
    <location>
        <begin position="97"/>
        <end position="118"/>
    </location>
</feature>
<protein>
    <submittedName>
        <fullName evidence="7">Major facilitator superfamily transporter</fullName>
    </submittedName>
</protein>
<evidence type="ECO:0000256" key="4">
    <source>
        <dbReference type="ARBA" id="ARBA00023136"/>
    </source>
</evidence>
<evidence type="ECO:0000256" key="1">
    <source>
        <dbReference type="ARBA" id="ARBA00004141"/>
    </source>
</evidence>
<feature type="transmembrane region" description="Helical" evidence="6">
    <location>
        <begin position="423"/>
        <end position="444"/>
    </location>
</feature>
<reference evidence="7 8" key="1">
    <citation type="journal article" date="2016" name="Mol. Biol. Evol.">
        <title>Comparative Genomics of Early-Diverging Mushroom-Forming Fungi Provides Insights into the Origins of Lignocellulose Decay Capabilities.</title>
        <authorList>
            <person name="Nagy L.G."/>
            <person name="Riley R."/>
            <person name="Tritt A."/>
            <person name="Adam C."/>
            <person name="Daum C."/>
            <person name="Floudas D."/>
            <person name="Sun H."/>
            <person name="Yadav J.S."/>
            <person name="Pangilinan J."/>
            <person name="Larsson K.H."/>
            <person name="Matsuura K."/>
            <person name="Barry K."/>
            <person name="Labutti K."/>
            <person name="Kuo R."/>
            <person name="Ohm R.A."/>
            <person name="Bhattacharya S.S."/>
            <person name="Shirouzu T."/>
            <person name="Yoshinaga Y."/>
            <person name="Martin F.M."/>
            <person name="Grigoriev I.V."/>
            <person name="Hibbett D.S."/>
        </authorList>
    </citation>
    <scope>NUCLEOTIDE SEQUENCE [LARGE SCALE GENOMIC DNA]</scope>
    <source>
        <strain evidence="7 8">HHB12029</strain>
    </source>
</reference>
<keyword evidence="4 6" id="KW-0472">Membrane</keyword>
<keyword evidence="8" id="KW-1185">Reference proteome</keyword>
<keyword evidence="3 6" id="KW-1133">Transmembrane helix</keyword>
<dbReference type="SUPFAM" id="SSF103473">
    <property type="entry name" value="MFS general substrate transporter"/>
    <property type="match status" value="1"/>
</dbReference>
<evidence type="ECO:0000256" key="2">
    <source>
        <dbReference type="ARBA" id="ARBA00022692"/>
    </source>
</evidence>
<dbReference type="GO" id="GO:0016020">
    <property type="term" value="C:membrane"/>
    <property type="evidence" value="ECO:0007669"/>
    <property type="project" value="UniProtKB-SubCell"/>
</dbReference>
<proteinExistence type="predicted"/>
<feature type="transmembrane region" description="Helical" evidence="6">
    <location>
        <begin position="392"/>
        <end position="411"/>
    </location>
</feature>
<feature type="transmembrane region" description="Helical" evidence="6">
    <location>
        <begin position="124"/>
        <end position="150"/>
    </location>
</feature>
<sequence length="516" mass="56770">MSTSEHTNEPTVEKGSGVEDDDIQVPKLGYRHPAFQVVLVSFVCFACPGMFNALAGLGGGGQIDATTQDNAAVTLYSAFAGMAFFGGSIVNKIGPRLAIFIGSTGYVLYIGSFLSYNINGNHGFVIGAGAILGLCAGILWTAQGVLMLAYSTEATKGRYIAMFWMIFNIGAVIGSAVPLALTFHQTEDVSVGNGTYIAFIILTASGMCATLLLSPPSTVRRADGTRSVVMVQLSWIDEIRGVFQGLLSDPLIILLLPYFWASNWFYTWQFNDFNLALFNPRTRALNNLLYWLSQILGAGLFGLFLDSSRLSRRSRAHIGWVVLLAQIMAVWAGNLVIQRTYDRDNKPPKMDLTDKLYAGRAILYIWNGISDACWQTYAYWMIGAVSNNSRKLSVLVGIYKGVQSAAAAVGWRLDAQGTSYVHMFASTWGLLVGGLVFALPMIILRVENHTWAEDDVLGGIDAAGNRVDDHSRPHSVAENFSAHGHHRLEDTYHRRNYPMEELQAQHHYPLQRSKER</sequence>
<feature type="transmembrane region" description="Helical" evidence="6">
    <location>
        <begin position="71"/>
        <end position="90"/>
    </location>
</feature>
<dbReference type="FunCoup" id="A0A165ZPQ1">
    <property type="interactions" value="3"/>
</dbReference>
<dbReference type="InParanoid" id="A0A165ZPQ1"/>
<feature type="transmembrane region" description="Helical" evidence="6">
    <location>
        <begin position="317"/>
        <end position="337"/>
    </location>
</feature>
<dbReference type="InterPro" id="IPR051617">
    <property type="entry name" value="UNC-93-like_regulator"/>
</dbReference>
<dbReference type="EMBL" id="KV426213">
    <property type="protein sequence ID" value="KZV84729.1"/>
    <property type="molecule type" value="Genomic_DNA"/>
</dbReference>
<dbReference type="Pfam" id="PF05978">
    <property type="entry name" value="UNC-93"/>
    <property type="match status" value="1"/>
</dbReference>
<dbReference type="PANTHER" id="PTHR23294:SF59">
    <property type="entry name" value="UNC93-LIKE PROTEIN C922.05C"/>
    <property type="match status" value="1"/>
</dbReference>
<dbReference type="InterPro" id="IPR036259">
    <property type="entry name" value="MFS_trans_sf"/>
</dbReference>
<keyword evidence="2 6" id="KW-0812">Transmembrane</keyword>
<feature type="compositionally biased region" description="Basic and acidic residues" evidence="5">
    <location>
        <begin position="1"/>
        <end position="12"/>
    </location>
</feature>
<feature type="transmembrane region" description="Helical" evidence="6">
    <location>
        <begin position="250"/>
        <end position="268"/>
    </location>
</feature>
<evidence type="ECO:0000256" key="5">
    <source>
        <dbReference type="SAM" id="MobiDB-lite"/>
    </source>
</evidence>